<gene>
    <name evidence="2" type="ORF">WMO46_02680</name>
</gene>
<keyword evidence="3" id="KW-1185">Reference proteome</keyword>
<dbReference type="PROSITE" id="PS51257">
    <property type="entry name" value="PROKAR_LIPOPROTEIN"/>
    <property type="match status" value="1"/>
</dbReference>
<feature type="signal peptide" evidence="1">
    <location>
        <begin position="1"/>
        <end position="25"/>
    </location>
</feature>
<reference evidence="2 3" key="1">
    <citation type="submission" date="2024-03" db="EMBL/GenBank/DDBJ databases">
        <title>Human intestinal bacterial collection.</title>
        <authorList>
            <person name="Pauvert C."/>
            <person name="Hitch T.C.A."/>
            <person name="Clavel T."/>
        </authorList>
    </citation>
    <scope>NUCLEOTIDE SEQUENCE [LARGE SCALE GENOMIC DNA]</scope>
    <source>
        <strain evidence="2 3">CLA-KB-H122</strain>
    </source>
</reference>
<evidence type="ECO:0000313" key="2">
    <source>
        <dbReference type="EMBL" id="MEQ2543856.1"/>
    </source>
</evidence>
<dbReference type="RefSeq" id="WP_196016519.1">
    <property type="nucleotide sequence ID" value="NZ_JBBMFL010000002.1"/>
</dbReference>
<accession>A0ABV1GTZ1</accession>
<dbReference type="Proteomes" id="UP001460202">
    <property type="component" value="Unassembled WGS sequence"/>
</dbReference>
<protein>
    <recommendedName>
        <fullName evidence="4">DUF4625 domain-containing protein</fullName>
    </recommendedName>
</protein>
<sequence length="155" mass="16857">MKKILILSAALLTGFFILSCGDSSSDPYDDSDMPIVKIEATEIADNKATISAMVESGSFYGAKIVTGVRVSTLTLDYTREIPLIKYVEANGMAVELPYTTQLTDLIFEQDYFCAVIVYDRTGRACHSAYLTFTAEGDPEGISNDNSAGNLEDNPQ</sequence>
<name>A0ABV1GTZ1_9BACT</name>
<evidence type="ECO:0000256" key="1">
    <source>
        <dbReference type="SAM" id="SignalP"/>
    </source>
</evidence>
<evidence type="ECO:0000313" key="3">
    <source>
        <dbReference type="Proteomes" id="UP001460202"/>
    </source>
</evidence>
<evidence type="ECO:0008006" key="4">
    <source>
        <dbReference type="Google" id="ProtNLM"/>
    </source>
</evidence>
<proteinExistence type="predicted"/>
<organism evidence="2 3">
    <name type="scientific">Alistipes intestinihominis</name>
    <dbReference type="NCBI Taxonomy" id="3133172"/>
    <lineage>
        <taxon>Bacteria</taxon>
        <taxon>Pseudomonadati</taxon>
        <taxon>Bacteroidota</taxon>
        <taxon>Bacteroidia</taxon>
        <taxon>Bacteroidales</taxon>
        <taxon>Rikenellaceae</taxon>
        <taxon>Alistipes</taxon>
    </lineage>
</organism>
<feature type="chain" id="PRO_5045216897" description="DUF4625 domain-containing protein" evidence="1">
    <location>
        <begin position="26"/>
        <end position="155"/>
    </location>
</feature>
<comment type="caution">
    <text evidence="2">The sequence shown here is derived from an EMBL/GenBank/DDBJ whole genome shotgun (WGS) entry which is preliminary data.</text>
</comment>
<dbReference type="EMBL" id="JBBMFL010000002">
    <property type="protein sequence ID" value="MEQ2543856.1"/>
    <property type="molecule type" value="Genomic_DNA"/>
</dbReference>
<keyword evidence="1" id="KW-0732">Signal</keyword>